<dbReference type="PANTHER" id="PTHR11963">
    <property type="entry name" value="LEUCINE AMINOPEPTIDASE-RELATED"/>
    <property type="match status" value="1"/>
</dbReference>
<dbReference type="NCBIfam" id="NF002073">
    <property type="entry name" value="PRK00913.1-2"/>
    <property type="match status" value="1"/>
</dbReference>
<dbReference type="PROSITE" id="PS00631">
    <property type="entry name" value="CYTOSOL_AP"/>
    <property type="match status" value="1"/>
</dbReference>
<keyword evidence="5 8" id="KW-0645">Protease</keyword>
<comment type="catalytic activity">
    <reaction evidence="1 8">
        <text>Release of an N-terminal amino acid, Xaa-|-Yaa-, in which Xaa is preferably Leu, but may be other amino acids including Pro although not Arg or Lys, and Yaa may be Pro. Amino acid amides and methyl esters are also readily hydrolyzed, but rates on arylamides are exceedingly low.</text>
        <dbReference type="EC" id="3.4.11.1"/>
    </reaction>
</comment>
<dbReference type="NCBIfam" id="NF002074">
    <property type="entry name" value="PRK00913.1-4"/>
    <property type="match status" value="1"/>
</dbReference>
<feature type="binding site" evidence="8">
    <location>
        <position position="358"/>
    </location>
    <ligand>
        <name>Mn(2+)</name>
        <dbReference type="ChEBI" id="CHEBI:29035"/>
        <label>1</label>
    </ligand>
</feature>
<comment type="similarity">
    <text evidence="3 8">Belongs to the peptidase M17 family.</text>
</comment>
<evidence type="ECO:0000313" key="11">
    <source>
        <dbReference type="Proteomes" id="UP000702544"/>
    </source>
</evidence>
<dbReference type="NCBIfam" id="NF002083">
    <property type="entry name" value="PRK00913.3-5"/>
    <property type="match status" value="1"/>
</dbReference>
<evidence type="ECO:0000256" key="1">
    <source>
        <dbReference type="ARBA" id="ARBA00000135"/>
    </source>
</evidence>
<evidence type="ECO:0000256" key="7">
    <source>
        <dbReference type="ARBA" id="ARBA00023211"/>
    </source>
</evidence>
<dbReference type="HAMAP" id="MF_00181">
    <property type="entry name" value="Cytosol_peptidase_M17"/>
    <property type="match status" value="1"/>
</dbReference>
<evidence type="ECO:0000313" key="10">
    <source>
        <dbReference type="EMBL" id="NIR75175.1"/>
    </source>
</evidence>
<dbReference type="Pfam" id="PF00883">
    <property type="entry name" value="Peptidase_M17"/>
    <property type="match status" value="1"/>
</dbReference>
<keyword evidence="8" id="KW-0479">Metal-binding</keyword>
<keyword evidence="7 8" id="KW-0464">Manganese</keyword>
<evidence type="ECO:0000256" key="2">
    <source>
        <dbReference type="ARBA" id="ARBA00000967"/>
    </source>
</evidence>
<dbReference type="InterPro" id="IPR023042">
    <property type="entry name" value="Peptidase_M17_leu_NH2_pept"/>
</dbReference>
<dbReference type="GO" id="GO:0005737">
    <property type="term" value="C:cytoplasm"/>
    <property type="evidence" value="ECO:0007669"/>
    <property type="project" value="UniProtKB-SubCell"/>
</dbReference>
<evidence type="ECO:0000256" key="3">
    <source>
        <dbReference type="ARBA" id="ARBA00009528"/>
    </source>
</evidence>
<accession>A0AAE4ZCH7</accession>
<feature type="binding site" evidence="8">
    <location>
        <position position="279"/>
    </location>
    <ligand>
        <name>Mn(2+)</name>
        <dbReference type="ChEBI" id="CHEBI:29035"/>
        <label>2</label>
    </ligand>
</feature>
<dbReference type="Gene3D" id="3.40.220.10">
    <property type="entry name" value="Leucine Aminopeptidase, subunit E, domain 1"/>
    <property type="match status" value="1"/>
</dbReference>
<dbReference type="SUPFAM" id="SSF52949">
    <property type="entry name" value="Macro domain-like"/>
    <property type="match status" value="1"/>
</dbReference>
<feature type="binding site" evidence="8">
    <location>
        <position position="356"/>
    </location>
    <ligand>
        <name>Mn(2+)</name>
        <dbReference type="ChEBI" id="CHEBI:29035"/>
        <label>1</label>
    </ligand>
</feature>
<protein>
    <recommendedName>
        <fullName evidence="8">Probable cytosol aminopeptidase</fullName>
        <ecNumber evidence="8">3.4.11.1</ecNumber>
    </recommendedName>
    <alternativeName>
        <fullName evidence="8">Leucine aminopeptidase</fullName>
        <shortName evidence="8">LAP</shortName>
        <ecNumber evidence="8">3.4.11.10</ecNumber>
    </alternativeName>
    <alternativeName>
        <fullName evidence="8">Leucyl aminopeptidase</fullName>
    </alternativeName>
</protein>
<comment type="catalytic activity">
    <reaction evidence="2 8">
        <text>Release of an N-terminal amino acid, preferentially leucine, but not glutamic or aspartic acids.</text>
        <dbReference type="EC" id="3.4.11.10"/>
    </reaction>
</comment>
<name>A0AAE4ZCH7_9BACT</name>
<feature type="active site" evidence="8">
    <location>
        <position position="286"/>
    </location>
</feature>
<dbReference type="SUPFAM" id="SSF53187">
    <property type="entry name" value="Zn-dependent exopeptidases"/>
    <property type="match status" value="1"/>
</dbReference>
<comment type="cofactor">
    <cofactor evidence="8">
        <name>Mn(2+)</name>
        <dbReference type="ChEBI" id="CHEBI:29035"/>
    </cofactor>
    <text evidence="8">Binds 2 manganese ions per subunit.</text>
</comment>
<dbReference type="InterPro" id="IPR011356">
    <property type="entry name" value="Leucine_aapep/pepB"/>
</dbReference>
<feature type="binding site" evidence="8">
    <location>
        <position position="279"/>
    </location>
    <ligand>
        <name>Mn(2+)</name>
        <dbReference type="ChEBI" id="CHEBI:29035"/>
        <label>1</label>
    </ligand>
</feature>
<keyword evidence="6 8" id="KW-0378">Hydrolase</keyword>
<evidence type="ECO:0000259" key="9">
    <source>
        <dbReference type="PROSITE" id="PS00631"/>
    </source>
</evidence>
<keyword evidence="8" id="KW-0963">Cytoplasm</keyword>
<dbReference type="NCBIfam" id="NF002077">
    <property type="entry name" value="PRK00913.2-4"/>
    <property type="match status" value="1"/>
</dbReference>
<dbReference type="PANTHER" id="PTHR11963:SF23">
    <property type="entry name" value="CYTOSOL AMINOPEPTIDASE"/>
    <property type="match status" value="1"/>
</dbReference>
<comment type="caution">
    <text evidence="10">The sequence shown here is derived from an EMBL/GenBank/DDBJ whole genome shotgun (WGS) entry which is preliminary data.</text>
</comment>
<feature type="active site" evidence="8">
    <location>
        <position position="360"/>
    </location>
</feature>
<feature type="binding site" evidence="8">
    <location>
        <position position="358"/>
    </location>
    <ligand>
        <name>Mn(2+)</name>
        <dbReference type="ChEBI" id="CHEBI:29035"/>
        <label>2</label>
    </ligand>
</feature>
<evidence type="ECO:0000256" key="5">
    <source>
        <dbReference type="ARBA" id="ARBA00022670"/>
    </source>
</evidence>
<dbReference type="GO" id="GO:0030145">
    <property type="term" value="F:manganese ion binding"/>
    <property type="evidence" value="ECO:0007669"/>
    <property type="project" value="UniProtKB-UniRule"/>
</dbReference>
<dbReference type="InterPro" id="IPR043472">
    <property type="entry name" value="Macro_dom-like"/>
</dbReference>
<dbReference type="Proteomes" id="UP000702544">
    <property type="component" value="Unassembled WGS sequence"/>
</dbReference>
<keyword evidence="4 8" id="KW-0031">Aminopeptidase</keyword>
<dbReference type="Pfam" id="PF02789">
    <property type="entry name" value="Peptidase_M17_N"/>
    <property type="match status" value="1"/>
</dbReference>
<dbReference type="PRINTS" id="PR00481">
    <property type="entry name" value="LAMNOPPTDASE"/>
</dbReference>
<comment type="function">
    <text evidence="8">Presumably involved in the processing and regular turnover of intracellular proteins. Catalyzes the removal of unsubstituted N-terminal amino acids from various peptides.</text>
</comment>
<dbReference type="GO" id="GO:0070006">
    <property type="term" value="F:metalloaminopeptidase activity"/>
    <property type="evidence" value="ECO:0007669"/>
    <property type="project" value="InterPro"/>
</dbReference>
<comment type="subcellular location">
    <subcellularLocation>
        <location evidence="8">Cytoplasm</location>
    </subcellularLocation>
</comment>
<dbReference type="InterPro" id="IPR000819">
    <property type="entry name" value="Peptidase_M17_C"/>
</dbReference>
<feature type="domain" description="Cytosol aminopeptidase" evidence="9">
    <location>
        <begin position="354"/>
        <end position="361"/>
    </location>
</feature>
<gene>
    <name evidence="8" type="primary">pepA</name>
    <name evidence="10" type="ORF">GWO12_08700</name>
</gene>
<organism evidence="10 11">
    <name type="scientific">Candidatus Kutchimonas denitrificans</name>
    <dbReference type="NCBI Taxonomy" id="3056748"/>
    <lineage>
        <taxon>Bacteria</taxon>
        <taxon>Pseudomonadati</taxon>
        <taxon>Gemmatimonadota</taxon>
        <taxon>Gemmatimonadia</taxon>
        <taxon>Candidatus Palauibacterales</taxon>
        <taxon>Candidatus Palauibacteraceae</taxon>
        <taxon>Candidatus Kutchimonas</taxon>
    </lineage>
</organism>
<sequence length="507" mass="54388">MKLDIGVGTLAAADTPLLVLPWCQDSERQAERPTANMDPLDESLDLTLTQAVTSGDFRARRGQTLLLYRRGDRGPDRVLLIGVGERGDLNAERLREVGGAAAGRALELGITELTLSVSPSWLGGAVETEEAARALVEGVVLGHWRFEELRSEPGDEPRRRPLHSVTVRVPTAKSRDPAVRGAEYGQVVAEAQNYARELAIRPANIVNPRYLAGEARKLGEELGIEVKVLDREQIQEDGMGALLAVAAGSEEEPRFIVLEYCPEKGSRPLVLLGKGVTFDAGGLSIKTASGMETMKYDMSGAAAVLGAMRAIARLKLGANVIGLIPAVENLPSGHALRPGDVISSRSRKTIEVLNTDAEGRLILADALNYAARYEPDAMIDIATLTGACVVALGHHAIGLMGNDQPLIDEVLAAGGRSGERVWHLPLWEEYRKQLESEVADIKNTGGRAAGTITAGLFLREFVGSAPWAHLDIAGTAWAEKAGPYQPTGPTGVGVRLFTEWVRSRESD</sequence>
<dbReference type="EC" id="3.4.11.10" evidence="8"/>
<dbReference type="AlphaFoldDB" id="A0AAE4ZCH7"/>
<reference evidence="10 11" key="1">
    <citation type="submission" date="2020-01" db="EMBL/GenBank/DDBJ databases">
        <title>Genomes assembled from Gulf of Kutch pelagic sediment metagenomes.</title>
        <authorList>
            <person name="Chandrashekar M."/>
            <person name="Mahajan M.S."/>
            <person name="Dave K.J."/>
            <person name="Vatsa P."/>
            <person name="Nathani N.M."/>
        </authorList>
    </citation>
    <scope>NUCLEOTIDE SEQUENCE [LARGE SCALE GENOMIC DNA]</scope>
    <source>
        <strain evidence="10">KS3-K002</strain>
    </source>
</reference>
<feature type="binding site" evidence="8">
    <location>
        <position position="297"/>
    </location>
    <ligand>
        <name>Mn(2+)</name>
        <dbReference type="ChEBI" id="CHEBI:29035"/>
        <label>2</label>
    </ligand>
</feature>
<dbReference type="Gene3D" id="3.40.630.10">
    <property type="entry name" value="Zn peptidases"/>
    <property type="match status" value="1"/>
</dbReference>
<dbReference type="EC" id="3.4.11.1" evidence="8"/>
<dbReference type="EMBL" id="JAACAK010000067">
    <property type="protein sequence ID" value="NIR75175.1"/>
    <property type="molecule type" value="Genomic_DNA"/>
</dbReference>
<evidence type="ECO:0000256" key="6">
    <source>
        <dbReference type="ARBA" id="ARBA00022801"/>
    </source>
</evidence>
<proteinExistence type="inferred from homology"/>
<evidence type="ECO:0000256" key="4">
    <source>
        <dbReference type="ARBA" id="ARBA00022438"/>
    </source>
</evidence>
<dbReference type="GO" id="GO:0006508">
    <property type="term" value="P:proteolysis"/>
    <property type="evidence" value="ECO:0007669"/>
    <property type="project" value="UniProtKB-KW"/>
</dbReference>
<dbReference type="InterPro" id="IPR008283">
    <property type="entry name" value="Peptidase_M17_N"/>
</dbReference>
<evidence type="ECO:0000256" key="8">
    <source>
        <dbReference type="HAMAP-Rule" id="MF_00181"/>
    </source>
</evidence>
<dbReference type="CDD" id="cd00433">
    <property type="entry name" value="Peptidase_M17"/>
    <property type="match status" value="1"/>
</dbReference>
<feature type="binding site" evidence="8">
    <location>
        <position position="274"/>
    </location>
    <ligand>
        <name>Mn(2+)</name>
        <dbReference type="ChEBI" id="CHEBI:29035"/>
        <label>2</label>
    </ligand>
</feature>